<evidence type="ECO:0000313" key="3">
    <source>
        <dbReference type="EMBL" id="REF95578.1"/>
    </source>
</evidence>
<evidence type="ECO:0008006" key="5">
    <source>
        <dbReference type="Google" id="ProtNLM"/>
    </source>
</evidence>
<comment type="caution">
    <text evidence="3">The sequence shown here is derived from an EMBL/GenBank/DDBJ whole genome shotgun (WGS) entry which is preliminary data.</text>
</comment>
<feature type="transmembrane region" description="Helical" evidence="2">
    <location>
        <begin position="43"/>
        <end position="66"/>
    </location>
</feature>
<keyword evidence="2" id="KW-0812">Transmembrane</keyword>
<keyword evidence="2" id="KW-0472">Membrane</keyword>
<organism evidence="3 4">
    <name type="scientific">Asanoa ferruginea</name>
    <dbReference type="NCBI Taxonomy" id="53367"/>
    <lineage>
        <taxon>Bacteria</taxon>
        <taxon>Bacillati</taxon>
        <taxon>Actinomycetota</taxon>
        <taxon>Actinomycetes</taxon>
        <taxon>Micromonosporales</taxon>
        <taxon>Micromonosporaceae</taxon>
        <taxon>Asanoa</taxon>
    </lineage>
</organism>
<evidence type="ECO:0000256" key="2">
    <source>
        <dbReference type="SAM" id="Phobius"/>
    </source>
</evidence>
<dbReference type="InterPro" id="IPR011042">
    <property type="entry name" value="6-blade_b-propeller_TolB-like"/>
</dbReference>
<dbReference type="OrthoDB" id="3347970at2"/>
<proteinExistence type="predicted"/>
<dbReference type="Proteomes" id="UP000256913">
    <property type="component" value="Unassembled WGS sequence"/>
</dbReference>
<dbReference type="SUPFAM" id="SSF82171">
    <property type="entry name" value="DPP6 N-terminal domain-like"/>
    <property type="match status" value="1"/>
</dbReference>
<reference evidence="3 4" key="1">
    <citation type="submission" date="2018-08" db="EMBL/GenBank/DDBJ databases">
        <title>Sequencing the genomes of 1000 actinobacteria strains.</title>
        <authorList>
            <person name="Klenk H.-P."/>
        </authorList>
    </citation>
    <scope>NUCLEOTIDE SEQUENCE [LARGE SCALE GENOMIC DNA]</scope>
    <source>
        <strain evidence="3 4">DSM 44099</strain>
    </source>
</reference>
<accession>A0A3D9ZDT5</accession>
<keyword evidence="2" id="KW-1133">Transmembrane helix</keyword>
<gene>
    <name evidence="3" type="ORF">DFJ67_1537</name>
</gene>
<dbReference type="AlphaFoldDB" id="A0A3D9ZDT5"/>
<dbReference type="RefSeq" id="WP_116067235.1">
    <property type="nucleotide sequence ID" value="NZ_BONB01000006.1"/>
</dbReference>
<feature type="region of interest" description="Disordered" evidence="1">
    <location>
        <begin position="82"/>
        <end position="107"/>
    </location>
</feature>
<keyword evidence="4" id="KW-1185">Reference proteome</keyword>
<evidence type="ECO:0000256" key="1">
    <source>
        <dbReference type="SAM" id="MobiDB-lite"/>
    </source>
</evidence>
<protein>
    <recommendedName>
        <fullName evidence="5">WD40 repeat protein</fullName>
    </recommendedName>
</protein>
<sequence>MPDFDDDPRLAQAFAALRREVAPYVTAPGSAAAYVSVRHRRRVGAAAITTAAVLLVGGPAVGFAAANNDAVPTPPPVVVTQTPTPAHPAPATPTPTPTKPTATKAPSVPRVTGKVFYLTLDGKLYLDGRGYPGDFLSLNVSPNGKKVTWVEDGNLMMSDVNGRNRRTVHLDVDNMCNEPVWSGDSTRLLITQVLPGGNFLGVLYLAGGAGDDLGAPKGCHYRWSADGSRLGYLHGDVHGVTVQDLDGGDKVTLRSADIGGGLYVSLMGISADGGRVCVGTAPPNGNGGDAARSIGCDTVIDVRSKKSVHLPVKGELRSAVFLADGGMLARIRTNRGSELVRLDKHDRVIARSVESAANANRILLAYTPN</sequence>
<evidence type="ECO:0000313" key="4">
    <source>
        <dbReference type="Proteomes" id="UP000256913"/>
    </source>
</evidence>
<dbReference type="EMBL" id="QUMQ01000001">
    <property type="protein sequence ID" value="REF95578.1"/>
    <property type="molecule type" value="Genomic_DNA"/>
</dbReference>
<name>A0A3D9ZDT5_9ACTN</name>
<dbReference type="Gene3D" id="2.120.10.30">
    <property type="entry name" value="TolB, C-terminal domain"/>
    <property type="match status" value="1"/>
</dbReference>
<feature type="compositionally biased region" description="Pro residues" evidence="1">
    <location>
        <begin position="85"/>
        <end position="98"/>
    </location>
</feature>